<dbReference type="PANTHER" id="PTHR42951:SF17">
    <property type="entry name" value="METALLO-BETA-LACTAMASE DOMAIN-CONTAINING PROTEIN"/>
    <property type="match status" value="1"/>
</dbReference>
<dbReference type="AlphaFoldDB" id="A0A7Y0A4V5"/>
<dbReference type="InterPro" id="IPR050855">
    <property type="entry name" value="NDM-1-like"/>
</dbReference>
<dbReference type="Gene3D" id="3.60.15.10">
    <property type="entry name" value="Ribonuclease Z/Hydroxyacylglutathione hydrolase-like"/>
    <property type="match status" value="1"/>
</dbReference>
<evidence type="ECO:0000313" key="2">
    <source>
        <dbReference type="EMBL" id="NML56704.1"/>
    </source>
</evidence>
<sequence length="264" mass="29390">MTSFSSGNGTSVADDVYYYTNQIVNVVMLGKPGEDWFLIDCGMPHCGEEIIAAAEDRYGKDRPPAAIFLSHGHFDHVGGIVTVLEKWDVPVYAHPLEIPFLTGKQEYPEPDASVEGGLLAKLSFIYPHEPIDISERVSAYPEDGTLPGLSEWRWIHAPGHSPGQVVFFREKDRILISADAFITVKQDSFYKVLVQKREVQGPPRYLTTDWAAARDTVAKLRDLAPSLVISGHGQYMEGEELRFGLNRLADDFDTLAVPSHGRFV</sequence>
<proteinExistence type="predicted"/>
<dbReference type="CDD" id="cd07721">
    <property type="entry name" value="yflN-like_MBL-fold"/>
    <property type="match status" value="1"/>
</dbReference>
<feature type="domain" description="Metallo-beta-lactamase" evidence="1">
    <location>
        <begin position="23"/>
        <end position="232"/>
    </location>
</feature>
<protein>
    <submittedName>
        <fullName evidence="2">MBL fold metallo-hydrolase</fullName>
    </submittedName>
</protein>
<reference evidence="2 3" key="1">
    <citation type="submission" date="2020-04" db="EMBL/GenBank/DDBJ databases">
        <title>Chryseobacterium sp. RJ-7-14 sp. nov., isolated from Jeju soil.</title>
        <authorList>
            <person name="Dahal R.H."/>
            <person name="Chaudhary D.K."/>
        </authorList>
    </citation>
    <scope>NUCLEOTIDE SEQUENCE [LARGE SCALE GENOMIC DNA]</scope>
    <source>
        <strain evidence="2 3">RJ-7-14</strain>
    </source>
</reference>
<dbReference type="InterPro" id="IPR036866">
    <property type="entry name" value="RibonucZ/Hydroxyglut_hydro"/>
</dbReference>
<name>A0A7Y0A4V5_9FLAO</name>
<accession>A0A7Y0A4V5</accession>
<evidence type="ECO:0000313" key="3">
    <source>
        <dbReference type="Proteomes" id="UP000552615"/>
    </source>
</evidence>
<keyword evidence="2" id="KW-0378">Hydrolase</keyword>
<dbReference type="Proteomes" id="UP000552615">
    <property type="component" value="Unassembled WGS sequence"/>
</dbReference>
<comment type="caution">
    <text evidence="2">The sequence shown here is derived from an EMBL/GenBank/DDBJ whole genome shotgun (WGS) entry which is preliminary data.</text>
</comment>
<dbReference type="SMART" id="SM00849">
    <property type="entry name" value="Lactamase_B"/>
    <property type="match status" value="1"/>
</dbReference>
<dbReference type="PANTHER" id="PTHR42951">
    <property type="entry name" value="METALLO-BETA-LACTAMASE DOMAIN-CONTAINING"/>
    <property type="match status" value="1"/>
</dbReference>
<keyword evidence="3" id="KW-1185">Reference proteome</keyword>
<dbReference type="GO" id="GO:0016787">
    <property type="term" value="F:hydrolase activity"/>
    <property type="evidence" value="ECO:0007669"/>
    <property type="project" value="UniProtKB-KW"/>
</dbReference>
<organism evidence="2 3">
    <name type="scientific">Chryseobacterium cheonjiense</name>
    <dbReference type="NCBI Taxonomy" id="2728845"/>
    <lineage>
        <taxon>Bacteria</taxon>
        <taxon>Pseudomonadati</taxon>
        <taxon>Bacteroidota</taxon>
        <taxon>Flavobacteriia</taxon>
        <taxon>Flavobacteriales</taxon>
        <taxon>Weeksellaceae</taxon>
        <taxon>Chryseobacterium group</taxon>
        <taxon>Chryseobacterium</taxon>
    </lineage>
</organism>
<dbReference type="InterPro" id="IPR001279">
    <property type="entry name" value="Metallo-B-lactamas"/>
</dbReference>
<dbReference type="EMBL" id="JABBGF010000001">
    <property type="protein sequence ID" value="NML56704.1"/>
    <property type="molecule type" value="Genomic_DNA"/>
</dbReference>
<evidence type="ECO:0000259" key="1">
    <source>
        <dbReference type="SMART" id="SM00849"/>
    </source>
</evidence>
<gene>
    <name evidence="2" type="ORF">HHL20_05040</name>
</gene>
<dbReference type="SUPFAM" id="SSF56281">
    <property type="entry name" value="Metallo-hydrolase/oxidoreductase"/>
    <property type="match status" value="1"/>
</dbReference>
<dbReference type="Pfam" id="PF00753">
    <property type="entry name" value="Lactamase_B"/>
    <property type="match status" value="1"/>
</dbReference>